<dbReference type="Pfam" id="PF04355">
    <property type="entry name" value="BamE"/>
    <property type="match status" value="1"/>
</dbReference>
<organism evidence="7 8">
    <name type="scientific">Candidatus Methylobacter favarea</name>
    <dbReference type="NCBI Taxonomy" id="2707345"/>
    <lineage>
        <taxon>Bacteria</taxon>
        <taxon>Pseudomonadati</taxon>
        <taxon>Pseudomonadota</taxon>
        <taxon>Gammaproteobacteria</taxon>
        <taxon>Methylococcales</taxon>
        <taxon>Methylococcaceae</taxon>
        <taxon>Methylobacter</taxon>
    </lineage>
</organism>
<dbReference type="RefSeq" id="WP_174624816.1">
    <property type="nucleotide sequence ID" value="NZ_CADCXN010000041.1"/>
</dbReference>
<protein>
    <recommendedName>
        <fullName evidence="4">Outer membrane protein assembly factor BamE</fullName>
    </recommendedName>
</protein>
<dbReference type="GO" id="GO:1990063">
    <property type="term" value="C:Bam protein complex"/>
    <property type="evidence" value="ECO:0007669"/>
    <property type="project" value="TreeGrafter"/>
</dbReference>
<dbReference type="GO" id="GO:0030674">
    <property type="term" value="F:protein-macromolecule adaptor activity"/>
    <property type="evidence" value="ECO:0007669"/>
    <property type="project" value="TreeGrafter"/>
</dbReference>
<dbReference type="InterPro" id="IPR037873">
    <property type="entry name" value="BamE-like"/>
</dbReference>
<feature type="chain" id="PRO_5035977351" description="Outer membrane protein assembly factor BamE" evidence="5">
    <location>
        <begin position="18"/>
        <end position="169"/>
    </location>
</feature>
<keyword evidence="4" id="KW-0449">Lipoprotein</keyword>
<dbReference type="HAMAP" id="MF_00925">
    <property type="entry name" value="OM_assembly_BamE"/>
    <property type="match status" value="1"/>
</dbReference>
<evidence type="ECO:0000313" key="8">
    <source>
        <dbReference type="Proteomes" id="UP000494216"/>
    </source>
</evidence>
<dbReference type="GO" id="GO:0043165">
    <property type="term" value="P:Gram-negative-bacterium-type cell outer membrane assembly"/>
    <property type="evidence" value="ECO:0007669"/>
    <property type="project" value="UniProtKB-UniRule"/>
</dbReference>
<dbReference type="GO" id="GO:0051205">
    <property type="term" value="P:protein insertion into membrane"/>
    <property type="evidence" value="ECO:0007669"/>
    <property type="project" value="UniProtKB-UniRule"/>
</dbReference>
<dbReference type="Gene3D" id="3.30.1450.10">
    <property type="match status" value="1"/>
</dbReference>
<gene>
    <name evidence="4 7" type="primary">bamE</name>
    <name evidence="7" type="ORF">METHB2_140025</name>
</gene>
<reference evidence="7 8" key="1">
    <citation type="submission" date="2020-02" db="EMBL/GenBank/DDBJ databases">
        <authorList>
            <person name="Hogendoorn C."/>
        </authorList>
    </citation>
    <scope>NUCLEOTIDE SEQUENCE [LARGE SCALE GENOMIC DNA]</scope>
    <source>
        <strain evidence="7">METHB21</strain>
    </source>
</reference>
<dbReference type="PROSITE" id="PS51257">
    <property type="entry name" value="PROKAR_LIPOPROTEIN"/>
    <property type="match status" value="1"/>
</dbReference>
<evidence type="ECO:0000313" key="7">
    <source>
        <dbReference type="EMBL" id="CAA9889838.1"/>
    </source>
</evidence>
<feature type="signal peptide" evidence="5">
    <location>
        <begin position="1"/>
        <end position="17"/>
    </location>
</feature>
<dbReference type="PANTHER" id="PTHR37482:SF1">
    <property type="entry name" value="OUTER MEMBRANE PROTEIN ASSEMBLY FACTOR BAME"/>
    <property type="match status" value="1"/>
</dbReference>
<comment type="caution">
    <text evidence="7">The sequence shown here is derived from an EMBL/GenBank/DDBJ whole genome shotgun (WGS) entry which is preliminary data.</text>
</comment>
<comment type="subcellular location">
    <subcellularLocation>
        <location evidence="4">Cell outer membrane</location>
        <topology evidence="4">Lipid-anchor</topology>
    </subcellularLocation>
</comment>
<keyword evidence="8" id="KW-1185">Reference proteome</keyword>
<accession>A0A8S0Y5U8</accession>
<dbReference type="PANTHER" id="PTHR37482">
    <property type="entry name" value="OUTER MEMBRANE PROTEIN ASSEMBLY FACTOR BAME"/>
    <property type="match status" value="1"/>
</dbReference>
<dbReference type="InterPro" id="IPR026592">
    <property type="entry name" value="BamE"/>
</dbReference>
<keyword evidence="4" id="KW-0564">Palmitate</keyword>
<evidence type="ECO:0000256" key="3">
    <source>
        <dbReference type="ARBA" id="ARBA00023237"/>
    </source>
</evidence>
<keyword evidence="2 4" id="KW-0472">Membrane</keyword>
<keyword evidence="3 4" id="KW-0998">Cell outer membrane</keyword>
<dbReference type="Proteomes" id="UP000494216">
    <property type="component" value="Unassembled WGS sequence"/>
</dbReference>
<comment type="function">
    <text evidence="4">Part of the outer membrane protein assembly complex, which is involved in assembly and insertion of beta-barrel proteins into the outer membrane.</text>
</comment>
<dbReference type="EMBL" id="CADCXN010000041">
    <property type="protein sequence ID" value="CAA9889838.1"/>
    <property type="molecule type" value="Genomic_DNA"/>
</dbReference>
<evidence type="ECO:0000256" key="4">
    <source>
        <dbReference type="HAMAP-Rule" id="MF_00925"/>
    </source>
</evidence>
<feature type="domain" description="Outer membrane protein assembly factor BamE" evidence="6">
    <location>
        <begin position="37"/>
        <end position="103"/>
    </location>
</feature>
<dbReference type="InterPro" id="IPR007450">
    <property type="entry name" value="BamE_dom"/>
</dbReference>
<evidence type="ECO:0000256" key="2">
    <source>
        <dbReference type="ARBA" id="ARBA00023136"/>
    </source>
</evidence>
<keyword evidence="1 4" id="KW-0732">Signal</keyword>
<evidence type="ECO:0000256" key="1">
    <source>
        <dbReference type="ARBA" id="ARBA00022729"/>
    </source>
</evidence>
<name>A0A8S0Y5U8_9GAMM</name>
<comment type="subunit">
    <text evidence="4">Part of the Bam complex.</text>
</comment>
<proteinExistence type="inferred from homology"/>
<evidence type="ECO:0000256" key="5">
    <source>
        <dbReference type="SAM" id="SignalP"/>
    </source>
</evidence>
<comment type="similarity">
    <text evidence="4">Belongs to the BamE family.</text>
</comment>
<dbReference type="AlphaFoldDB" id="A0A8S0Y5U8"/>
<evidence type="ECO:0000259" key="6">
    <source>
        <dbReference type="Pfam" id="PF04355"/>
    </source>
</evidence>
<sequence>MIKPLFFSSLLASLAIASCSTILNNLPGVYTLDIQQGNIIDQSMVDQLRPNMNKRQVLYIMGSPMLVDVFHPERWDYLYSLQPGGEPRLQKRVSLFFNEDSIIAVQGDFKPSTVPIIKASEEKTVDVPKRNIDKTLWETITGLLGLDNVDNASETDRTEKKPSANEPQF</sequence>